<name>A0A0A6P5J5_9GAMM</name>
<gene>
    <name evidence="5" type="ORF">PN36_29970</name>
</gene>
<evidence type="ECO:0000256" key="4">
    <source>
        <dbReference type="ARBA" id="ARBA00035135"/>
    </source>
</evidence>
<evidence type="ECO:0000256" key="2">
    <source>
        <dbReference type="ARBA" id="ARBA00022980"/>
    </source>
</evidence>
<organism evidence="5 6">
    <name type="scientific">Candidatus Thiomargarita nelsonii</name>
    <dbReference type="NCBI Taxonomy" id="1003181"/>
    <lineage>
        <taxon>Bacteria</taxon>
        <taxon>Pseudomonadati</taxon>
        <taxon>Pseudomonadota</taxon>
        <taxon>Gammaproteobacteria</taxon>
        <taxon>Thiotrichales</taxon>
        <taxon>Thiotrichaceae</taxon>
        <taxon>Thiomargarita</taxon>
    </lineage>
</organism>
<keyword evidence="6" id="KW-1185">Reference proteome</keyword>
<evidence type="ECO:0000313" key="5">
    <source>
        <dbReference type="EMBL" id="KHD05624.1"/>
    </source>
</evidence>
<evidence type="ECO:0000313" key="6">
    <source>
        <dbReference type="Proteomes" id="UP000030428"/>
    </source>
</evidence>
<accession>A0A0A6P5J5</accession>
<dbReference type="EMBL" id="JSZA02000214">
    <property type="protein sequence ID" value="KHD05624.1"/>
    <property type="molecule type" value="Genomic_DNA"/>
</dbReference>
<dbReference type="AlphaFoldDB" id="A0A0A6P5J5"/>
<comment type="similarity">
    <text evidence="1">Belongs to the bacterial ribosomal protein bS21 family.</text>
</comment>
<evidence type="ECO:0000256" key="1">
    <source>
        <dbReference type="ARBA" id="ARBA00006640"/>
    </source>
</evidence>
<dbReference type="GO" id="GO:0005840">
    <property type="term" value="C:ribosome"/>
    <property type="evidence" value="ECO:0007669"/>
    <property type="project" value="UniProtKB-KW"/>
</dbReference>
<dbReference type="Pfam" id="PF01165">
    <property type="entry name" value="Ribosomal_S21"/>
    <property type="match status" value="1"/>
</dbReference>
<dbReference type="GO" id="GO:0003735">
    <property type="term" value="F:structural constituent of ribosome"/>
    <property type="evidence" value="ECO:0007669"/>
    <property type="project" value="InterPro"/>
</dbReference>
<sequence>MSVKVIVHDGEDISTALSRFRRKVTLEYRKGWHKRRFGYYKKPSILNKQKRMMRYRVVKLAEWSKGMSYCKTAYLPPKGRRFGYTLKIELVELFTNTTPTGVIGR</sequence>
<evidence type="ECO:0000256" key="3">
    <source>
        <dbReference type="ARBA" id="ARBA00023274"/>
    </source>
</evidence>
<dbReference type="InterPro" id="IPR001911">
    <property type="entry name" value="Ribosomal_bS21"/>
</dbReference>
<comment type="caution">
    <text evidence="5">The sequence shown here is derived from an EMBL/GenBank/DDBJ whole genome shotgun (WGS) entry which is preliminary data.</text>
</comment>
<protein>
    <recommendedName>
        <fullName evidence="4">Small ribosomal subunit protein bS21</fullName>
    </recommendedName>
</protein>
<dbReference type="GO" id="GO:0006412">
    <property type="term" value="P:translation"/>
    <property type="evidence" value="ECO:0007669"/>
    <property type="project" value="InterPro"/>
</dbReference>
<dbReference type="GO" id="GO:1990904">
    <property type="term" value="C:ribonucleoprotein complex"/>
    <property type="evidence" value="ECO:0007669"/>
    <property type="project" value="UniProtKB-KW"/>
</dbReference>
<reference evidence="5 6" key="1">
    <citation type="journal article" date="2016" name="Front. Microbiol.">
        <title>Single-Cell (Meta-)Genomics of a Dimorphic Candidatus Thiomargarita nelsonii Reveals Genomic Plasticity.</title>
        <authorList>
            <person name="Flood B.E."/>
            <person name="Fliss P."/>
            <person name="Jones D.S."/>
            <person name="Dick G.J."/>
            <person name="Jain S."/>
            <person name="Kaster A.K."/>
            <person name="Winkel M."/>
            <person name="Mussmann M."/>
            <person name="Bailey J."/>
        </authorList>
    </citation>
    <scope>NUCLEOTIDE SEQUENCE [LARGE SCALE GENOMIC DNA]</scope>
    <source>
        <strain evidence="5">Hydrate Ridge</strain>
    </source>
</reference>
<keyword evidence="2" id="KW-0689">Ribosomal protein</keyword>
<keyword evidence="3" id="KW-0687">Ribonucleoprotein</keyword>
<proteinExistence type="inferred from homology"/>
<dbReference type="Proteomes" id="UP000030428">
    <property type="component" value="Unassembled WGS sequence"/>
</dbReference>